<comment type="caution">
    <text evidence="4">The sequence shown here is derived from an EMBL/GenBank/DDBJ whole genome shotgun (WGS) entry which is preliminary data.</text>
</comment>
<feature type="domain" description="EH" evidence="2">
    <location>
        <begin position="14"/>
        <end position="95"/>
    </location>
</feature>
<dbReference type="VEuPathDB" id="VectorBase:LDEU004399"/>
<dbReference type="CDD" id="cd00052">
    <property type="entry name" value="EH"/>
    <property type="match status" value="1"/>
</dbReference>
<feature type="domain" description="EF-hand" evidence="3">
    <location>
        <begin position="46"/>
        <end position="81"/>
    </location>
</feature>
<dbReference type="Pfam" id="PF12763">
    <property type="entry name" value="EH"/>
    <property type="match status" value="1"/>
</dbReference>
<dbReference type="AlphaFoldDB" id="A0A443SJD9"/>
<name>A0A443SJD9_9ACAR</name>
<proteinExistence type="predicted"/>
<protein>
    <submittedName>
        <fullName evidence="4">Intersectin-2-like protein</fullName>
    </submittedName>
</protein>
<dbReference type="PROSITE" id="PS50222">
    <property type="entry name" value="EF_HAND_2"/>
    <property type="match status" value="1"/>
</dbReference>
<evidence type="ECO:0000256" key="1">
    <source>
        <dbReference type="ARBA" id="ARBA00022837"/>
    </source>
</evidence>
<dbReference type="EMBL" id="NCKV01001864">
    <property type="protein sequence ID" value="RWS27641.1"/>
    <property type="molecule type" value="Genomic_DNA"/>
</dbReference>
<keyword evidence="5" id="KW-1185">Reference proteome</keyword>
<dbReference type="STRING" id="299467.A0A443SJD9"/>
<dbReference type="GO" id="GO:0005737">
    <property type="term" value="C:cytoplasm"/>
    <property type="evidence" value="ECO:0007669"/>
    <property type="project" value="TreeGrafter"/>
</dbReference>
<dbReference type="GO" id="GO:0006897">
    <property type="term" value="P:endocytosis"/>
    <property type="evidence" value="ECO:0007669"/>
    <property type="project" value="TreeGrafter"/>
</dbReference>
<dbReference type="OrthoDB" id="207120at2759"/>
<dbReference type="InterPro" id="IPR018247">
    <property type="entry name" value="EF_Hand_1_Ca_BS"/>
</dbReference>
<dbReference type="InterPro" id="IPR011992">
    <property type="entry name" value="EF-hand-dom_pair"/>
</dbReference>
<evidence type="ECO:0000259" key="2">
    <source>
        <dbReference type="PROSITE" id="PS50031"/>
    </source>
</evidence>
<dbReference type="FunFam" id="1.10.238.10:FF:000055">
    <property type="entry name" value="Intersectin-1 isoform 1"/>
    <property type="match status" value="1"/>
</dbReference>
<feature type="non-terminal residue" evidence="4">
    <location>
        <position position="136"/>
    </location>
</feature>
<dbReference type="PROSITE" id="PS00018">
    <property type="entry name" value="EF_HAND_1"/>
    <property type="match status" value="1"/>
</dbReference>
<dbReference type="InterPro" id="IPR002048">
    <property type="entry name" value="EF_hand_dom"/>
</dbReference>
<dbReference type="InterPro" id="IPR000261">
    <property type="entry name" value="EH_dom"/>
</dbReference>
<dbReference type="PROSITE" id="PS50031">
    <property type="entry name" value="EH"/>
    <property type="match status" value="1"/>
</dbReference>
<evidence type="ECO:0000313" key="4">
    <source>
        <dbReference type="EMBL" id="RWS27641.1"/>
    </source>
</evidence>
<dbReference type="GO" id="GO:0016197">
    <property type="term" value="P:endosomal transport"/>
    <property type="evidence" value="ECO:0007669"/>
    <property type="project" value="TreeGrafter"/>
</dbReference>
<dbReference type="Proteomes" id="UP000288716">
    <property type="component" value="Unassembled WGS sequence"/>
</dbReference>
<organism evidence="4 5">
    <name type="scientific">Leptotrombidium deliense</name>
    <dbReference type="NCBI Taxonomy" id="299467"/>
    <lineage>
        <taxon>Eukaryota</taxon>
        <taxon>Metazoa</taxon>
        <taxon>Ecdysozoa</taxon>
        <taxon>Arthropoda</taxon>
        <taxon>Chelicerata</taxon>
        <taxon>Arachnida</taxon>
        <taxon>Acari</taxon>
        <taxon>Acariformes</taxon>
        <taxon>Trombidiformes</taxon>
        <taxon>Prostigmata</taxon>
        <taxon>Anystina</taxon>
        <taxon>Parasitengona</taxon>
        <taxon>Trombiculoidea</taxon>
        <taxon>Trombiculidae</taxon>
        <taxon>Leptotrombidium</taxon>
    </lineage>
</organism>
<dbReference type="GO" id="GO:0005886">
    <property type="term" value="C:plasma membrane"/>
    <property type="evidence" value="ECO:0007669"/>
    <property type="project" value="TreeGrafter"/>
</dbReference>
<accession>A0A443SJD9</accession>
<sequence length="136" mass="14454">MAAMKDPYLITPDQKSKYESQFMRLQPVNGLITGDQAKGLFLQSGLPPSVLAKIWELADVDADGRMDVNEFCIALHLIALKLKGVDPPITLPQSLRVLVEPPKFDAFGISSASSVPQSIGIGVATMPGVGTSVSST</sequence>
<dbReference type="GO" id="GO:0005509">
    <property type="term" value="F:calcium ion binding"/>
    <property type="evidence" value="ECO:0007669"/>
    <property type="project" value="InterPro"/>
</dbReference>
<keyword evidence="1" id="KW-0106">Calcium</keyword>
<evidence type="ECO:0000259" key="3">
    <source>
        <dbReference type="PROSITE" id="PS50222"/>
    </source>
</evidence>
<gene>
    <name evidence="4" type="ORF">B4U80_08035</name>
</gene>
<dbReference type="SMART" id="SM00027">
    <property type="entry name" value="EH"/>
    <property type="match status" value="1"/>
</dbReference>
<dbReference type="SUPFAM" id="SSF47473">
    <property type="entry name" value="EF-hand"/>
    <property type="match status" value="1"/>
</dbReference>
<dbReference type="PANTHER" id="PTHR11216">
    <property type="entry name" value="EH DOMAIN"/>
    <property type="match status" value="1"/>
</dbReference>
<reference evidence="4 5" key="1">
    <citation type="journal article" date="2018" name="Gigascience">
        <title>Genomes of trombidid mites reveal novel predicted allergens and laterally-transferred genes associated with secondary metabolism.</title>
        <authorList>
            <person name="Dong X."/>
            <person name="Chaisiri K."/>
            <person name="Xia D."/>
            <person name="Armstrong S.D."/>
            <person name="Fang Y."/>
            <person name="Donnelly M.J."/>
            <person name="Kadowaki T."/>
            <person name="McGarry J.W."/>
            <person name="Darby A.C."/>
            <person name="Makepeace B.L."/>
        </authorList>
    </citation>
    <scope>NUCLEOTIDE SEQUENCE [LARGE SCALE GENOMIC DNA]</scope>
    <source>
        <strain evidence="4">UoL-UT</strain>
    </source>
</reference>
<dbReference type="Gene3D" id="1.10.238.10">
    <property type="entry name" value="EF-hand"/>
    <property type="match status" value="1"/>
</dbReference>
<evidence type="ECO:0000313" key="5">
    <source>
        <dbReference type="Proteomes" id="UP000288716"/>
    </source>
</evidence>